<sequence>MATTFTHHRTDRLDLRAVADTDLDALFALHGDPDGWHHFPAGRHTDIATTRAFLDLVLGGWAADGLSYWAVRRPGDETLIGLGGVRRLPDRSWNLAYRFATAARGHGYAQEVARAGIAAAGAVDPSVPVIAWIDDTNAASIRVAERVGLDFQGRRPSSDGTPLLAYADRALPPAED</sequence>
<proteinExistence type="predicted"/>
<dbReference type="AlphaFoldDB" id="A0A7R7DQI9"/>
<dbReference type="KEGG" id="atl:Athai_33790"/>
<protein>
    <submittedName>
        <fullName evidence="3">GNAT family acetyltransferase</fullName>
    </submittedName>
</protein>
<keyword evidence="4" id="KW-1185">Reference proteome</keyword>
<dbReference type="SUPFAM" id="SSF55729">
    <property type="entry name" value="Acyl-CoA N-acyltransferases (Nat)"/>
    <property type="match status" value="1"/>
</dbReference>
<dbReference type="PANTHER" id="PTHR43792:SF1">
    <property type="entry name" value="N-ACETYLTRANSFERASE DOMAIN-CONTAINING PROTEIN"/>
    <property type="match status" value="1"/>
</dbReference>
<evidence type="ECO:0000259" key="2">
    <source>
        <dbReference type="PROSITE" id="PS51186"/>
    </source>
</evidence>
<reference evidence="3 4" key="1">
    <citation type="submission" date="2020-08" db="EMBL/GenBank/DDBJ databases">
        <title>Whole genome shotgun sequence of Actinocatenispora thailandica NBRC 105041.</title>
        <authorList>
            <person name="Komaki H."/>
            <person name="Tamura T."/>
        </authorList>
    </citation>
    <scope>NUCLEOTIDE SEQUENCE [LARGE SCALE GENOMIC DNA]</scope>
    <source>
        <strain evidence="3 4">NBRC 105041</strain>
    </source>
</reference>
<dbReference type="EMBL" id="AP023355">
    <property type="protein sequence ID" value="BCJ35876.1"/>
    <property type="molecule type" value="Genomic_DNA"/>
</dbReference>
<dbReference type="PROSITE" id="PS51186">
    <property type="entry name" value="GNAT"/>
    <property type="match status" value="1"/>
</dbReference>
<dbReference type="RefSeq" id="WP_203962337.1">
    <property type="nucleotide sequence ID" value="NZ_AP023355.1"/>
</dbReference>
<feature type="region of interest" description="Disordered" evidence="1">
    <location>
        <begin position="153"/>
        <end position="176"/>
    </location>
</feature>
<dbReference type="Pfam" id="PF13302">
    <property type="entry name" value="Acetyltransf_3"/>
    <property type="match status" value="1"/>
</dbReference>
<organism evidence="3 4">
    <name type="scientific">Actinocatenispora thailandica</name>
    <dbReference type="NCBI Taxonomy" id="227318"/>
    <lineage>
        <taxon>Bacteria</taxon>
        <taxon>Bacillati</taxon>
        <taxon>Actinomycetota</taxon>
        <taxon>Actinomycetes</taxon>
        <taxon>Micromonosporales</taxon>
        <taxon>Micromonosporaceae</taxon>
        <taxon>Actinocatenispora</taxon>
    </lineage>
</organism>
<evidence type="ECO:0000313" key="3">
    <source>
        <dbReference type="EMBL" id="BCJ35876.1"/>
    </source>
</evidence>
<dbReference type="InterPro" id="IPR016181">
    <property type="entry name" value="Acyl_CoA_acyltransferase"/>
</dbReference>
<dbReference type="InterPro" id="IPR000182">
    <property type="entry name" value="GNAT_dom"/>
</dbReference>
<dbReference type="Gene3D" id="3.40.630.30">
    <property type="match status" value="1"/>
</dbReference>
<evidence type="ECO:0000256" key="1">
    <source>
        <dbReference type="SAM" id="MobiDB-lite"/>
    </source>
</evidence>
<dbReference type="Proteomes" id="UP000611640">
    <property type="component" value="Chromosome"/>
</dbReference>
<dbReference type="PANTHER" id="PTHR43792">
    <property type="entry name" value="GNAT FAMILY, PUTATIVE (AFU_ORTHOLOGUE AFUA_3G00765)-RELATED-RELATED"/>
    <property type="match status" value="1"/>
</dbReference>
<gene>
    <name evidence="3" type="ORF">Athai_33790</name>
</gene>
<dbReference type="InterPro" id="IPR051531">
    <property type="entry name" value="N-acetyltransferase"/>
</dbReference>
<accession>A0A7R7DQI9</accession>
<dbReference type="GO" id="GO:0016747">
    <property type="term" value="F:acyltransferase activity, transferring groups other than amino-acyl groups"/>
    <property type="evidence" value="ECO:0007669"/>
    <property type="project" value="InterPro"/>
</dbReference>
<name>A0A7R7DQI9_9ACTN</name>
<evidence type="ECO:0000313" key="4">
    <source>
        <dbReference type="Proteomes" id="UP000611640"/>
    </source>
</evidence>
<feature type="domain" description="N-acetyltransferase" evidence="2">
    <location>
        <begin position="13"/>
        <end position="173"/>
    </location>
</feature>